<dbReference type="GO" id="GO:0005524">
    <property type="term" value="F:ATP binding"/>
    <property type="evidence" value="ECO:0007669"/>
    <property type="project" value="UniProtKB-UniRule"/>
</dbReference>
<evidence type="ECO:0000256" key="13">
    <source>
        <dbReference type="PROSITE-ProRule" id="PRU10141"/>
    </source>
</evidence>
<dbReference type="SMART" id="SM00220">
    <property type="entry name" value="S_TKc"/>
    <property type="match status" value="1"/>
</dbReference>
<keyword evidence="7 13" id="KW-0547">Nucleotide-binding</keyword>
<dbReference type="PROSITE" id="PS50011">
    <property type="entry name" value="PROTEIN_KINASE_DOM"/>
    <property type="match status" value="1"/>
</dbReference>
<evidence type="ECO:0000256" key="3">
    <source>
        <dbReference type="ARBA" id="ARBA00012513"/>
    </source>
</evidence>
<comment type="catalytic activity">
    <reaction evidence="12">
        <text>L-seryl-[protein] + ATP = O-phospho-L-seryl-[protein] + ADP + H(+)</text>
        <dbReference type="Rhea" id="RHEA:17989"/>
        <dbReference type="Rhea" id="RHEA-COMP:9863"/>
        <dbReference type="Rhea" id="RHEA-COMP:11604"/>
        <dbReference type="ChEBI" id="CHEBI:15378"/>
        <dbReference type="ChEBI" id="CHEBI:29999"/>
        <dbReference type="ChEBI" id="CHEBI:30616"/>
        <dbReference type="ChEBI" id="CHEBI:83421"/>
        <dbReference type="ChEBI" id="CHEBI:456216"/>
        <dbReference type="EC" id="2.7.11.1"/>
    </reaction>
</comment>
<dbReference type="EC" id="2.7.11.1" evidence="3"/>
<feature type="compositionally biased region" description="Low complexity" evidence="15">
    <location>
        <begin position="317"/>
        <end position="327"/>
    </location>
</feature>
<feature type="binding site" evidence="13">
    <location>
        <position position="46"/>
    </location>
    <ligand>
        <name>ATP</name>
        <dbReference type="ChEBI" id="CHEBI:30616"/>
    </ligand>
</feature>
<dbReference type="InterPro" id="IPR008271">
    <property type="entry name" value="Ser/Thr_kinase_AS"/>
</dbReference>
<dbReference type="PANTHER" id="PTHR48012">
    <property type="entry name" value="STERILE20-LIKE KINASE, ISOFORM B-RELATED"/>
    <property type="match status" value="1"/>
</dbReference>
<evidence type="ECO:0000256" key="11">
    <source>
        <dbReference type="ARBA" id="ARBA00047899"/>
    </source>
</evidence>
<evidence type="ECO:0000256" key="14">
    <source>
        <dbReference type="RuleBase" id="RU000304"/>
    </source>
</evidence>
<evidence type="ECO:0000313" key="18">
    <source>
        <dbReference type="Proteomes" id="UP000695562"/>
    </source>
</evidence>
<dbReference type="Pfam" id="PF00069">
    <property type="entry name" value="Pkinase"/>
    <property type="match status" value="1"/>
</dbReference>
<keyword evidence="10" id="KW-0460">Magnesium</keyword>
<feature type="region of interest" description="Disordered" evidence="15">
    <location>
        <begin position="300"/>
        <end position="327"/>
    </location>
</feature>
<comment type="caution">
    <text evidence="17">The sequence shown here is derived from an EMBL/GenBank/DDBJ whole genome shotgun (WGS) entry which is preliminary data.</text>
</comment>
<gene>
    <name evidence="17" type="ORF">CYY_006860</name>
</gene>
<name>A0A8J4PPY6_9MYCE</name>
<keyword evidence="4 14" id="KW-0723">Serine/threonine-protein kinase</keyword>
<dbReference type="PROSITE" id="PS00107">
    <property type="entry name" value="PROTEIN_KINASE_ATP"/>
    <property type="match status" value="1"/>
</dbReference>
<protein>
    <recommendedName>
        <fullName evidence="3">non-specific serine/threonine protein kinase</fullName>
        <ecNumber evidence="3">2.7.11.1</ecNumber>
    </recommendedName>
</protein>
<dbReference type="InterPro" id="IPR017441">
    <property type="entry name" value="Protein_kinase_ATP_BS"/>
</dbReference>
<evidence type="ECO:0000313" key="17">
    <source>
        <dbReference type="EMBL" id="KAF2071823.1"/>
    </source>
</evidence>
<dbReference type="GO" id="GO:0005737">
    <property type="term" value="C:cytoplasm"/>
    <property type="evidence" value="ECO:0007669"/>
    <property type="project" value="TreeGrafter"/>
</dbReference>
<comment type="cofactor">
    <cofactor evidence="1">
        <name>Mg(2+)</name>
        <dbReference type="ChEBI" id="CHEBI:18420"/>
    </cofactor>
</comment>
<accession>A0A8J4PPY6</accession>
<comment type="similarity">
    <text evidence="2">Belongs to the protein kinase superfamily. STE Ser/Thr protein kinase family. STE20 subfamily.</text>
</comment>
<dbReference type="PANTHER" id="PTHR48012:SF2">
    <property type="entry name" value="STERILE20-LIKE KINASE, ISOFORM B"/>
    <property type="match status" value="1"/>
</dbReference>
<keyword evidence="9 13" id="KW-0067">ATP-binding</keyword>
<dbReference type="FunFam" id="1.10.510.10:FF:000966">
    <property type="entry name" value="Serine/threonine-protein kinase 3, putative"/>
    <property type="match status" value="1"/>
</dbReference>
<evidence type="ECO:0000256" key="12">
    <source>
        <dbReference type="ARBA" id="ARBA00048679"/>
    </source>
</evidence>
<dbReference type="GO" id="GO:0046872">
    <property type="term" value="F:metal ion binding"/>
    <property type="evidence" value="ECO:0007669"/>
    <property type="project" value="UniProtKB-KW"/>
</dbReference>
<evidence type="ECO:0000256" key="6">
    <source>
        <dbReference type="ARBA" id="ARBA00022723"/>
    </source>
</evidence>
<dbReference type="InterPro" id="IPR000719">
    <property type="entry name" value="Prot_kinase_dom"/>
</dbReference>
<dbReference type="AlphaFoldDB" id="A0A8J4PPY6"/>
<evidence type="ECO:0000256" key="9">
    <source>
        <dbReference type="ARBA" id="ARBA00022840"/>
    </source>
</evidence>
<feature type="compositionally biased region" description="Acidic residues" evidence="15">
    <location>
        <begin position="306"/>
        <end position="315"/>
    </location>
</feature>
<evidence type="ECO:0000256" key="10">
    <source>
        <dbReference type="ARBA" id="ARBA00022842"/>
    </source>
</evidence>
<proteinExistence type="inferred from homology"/>
<evidence type="ECO:0000256" key="1">
    <source>
        <dbReference type="ARBA" id="ARBA00001946"/>
    </source>
</evidence>
<dbReference type="EMBL" id="AJWJ01000335">
    <property type="protein sequence ID" value="KAF2071823.1"/>
    <property type="molecule type" value="Genomic_DNA"/>
</dbReference>
<organism evidence="17 18">
    <name type="scientific">Polysphondylium violaceum</name>
    <dbReference type="NCBI Taxonomy" id="133409"/>
    <lineage>
        <taxon>Eukaryota</taxon>
        <taxon>Amoebozoa</taxon>
        <taxon>Evosea</taxon>
        <taxon>Eumycetozoa</taxon>
        <taxon>Dictyostelia</taxon>
        <taxon>Dictyosteliales</taxon>
        <taxon>Dictyosteliaceae</taxon>
        <taxon>Polysphondylium</taxon>
    </lineage>
</organism>
<evidence type="ECO:0000256" key="7">
    <source>
        <dbReference type="ARBA" id="ARBA00022741"/>
    </source>
</evidence>
<dbReference type="Gene3D" id="1.10.510.10">
    <property type="entry name" value="Transferase(Phosphotransferase) domain 1"/>
    <property type="match status" value="1"/>
</dbReference>
<comment type="catalytic activity">
    <reaction evidence="11">
        <text>L-threonyl-[protein] + ATP = O-phospho-L-threonyl-[protein] + ADP + H(+)</text>
        <dbReference type="Rhea" id="RHEA:46608"/>
        <dbReference type="Rhea" id="RHEA-COMP:11060"/>
        <dbReference type="Rhea" id="RHEA-COMP:11605"/>
        <dbReference type="ChEBI" id="CHEBI:15378"/>
        <dbReference type="ChEBI" id="CHEBI:30013"/>
        <dbReference type="ChEBI" id="CHEBI:30616"/>
        <dbReference type="ChEBI" id="CHEBI:61977"/>
        <dbReference type="ChEBI" id="CHEBI:456216"/>
        <dbReference type="EC" id="2.7.11.1"/>
    </reaction>
</comment>
<evidence type="ECO:0000256" key="4">
    <source>
        <dbReference type="ARBA" id="ARBA00022527"/>
    </source>
</evidence>
<dbReference type="InterPro" id="IPR050629">
    <property type="entry name" value="STE20/SPS1-PAK"/>
</dbReference>
<evidence type="ECO:0000256" key="2">
    <source>
        <dbReference type="ARBA" id="ARBA00008874"/>
    </source>
</evidence>
<feature type="region of interest" description="Disordered" evidence="15">
    <location>
        <begin position="407"/>
        <end position="446"/>
    </location>
</feature>
<dbReference type="InterPro" id="IPR011009">
    <property type="entry name" value="Kinase-like_dom_sf"/>
</dbReference>
<dbReference type="GO" id="GO:0004674">
    <property type="term" value="F:protein serine/threonine kinase activity"/>
    <property type="evidence" value="ECO:0007669"/>
    <property type="project" value="UniProtKB-KW"/>
</dbReference>
<dbReference type="OrthoDB" id="248923at2759"/>
<keyword evidence="8" id="KW-0418">Kinase</keyword>
<dbReference type="Proteomes" id="UP000695562">
    <property type="component" value="Unassembled WGS sequence"/>
</dbReference>
<feature type="domain" description="Protein kinase" evidence="16">
    <location>
        <begin position="17"/>
        <end position="274"/>
    </location>
</feature>
<dbReference type="CDD" id="cd06612">
    <property type="entry name" value="STKc_MST1_2"/>
    <property type="match status" value="1"/>
</dbReference>
<keyword evidence="6" id="KW-0479">Metal-binding</keyword>
<dbReference type="SUPFAM" id="SSF56112">
    <property type="entry name" value="Protein kinase-like (PK-like)"/>
    <property type="match status" value="1"/>
</dbReference>
<dbReference type="PROSITE" id="PS00108">
    <property type="entry name" value="PROTEIN_KINASE_ST"/>
    <property type="match status" value="1"/>
</dbReference>
<reference evidence="17" key="1">
    <citation type="submission" date="2020-01" db="EMBL/GenBank/DDBJ databases">
        <title>Development of genomics and gene disruption for Polysphondylium violaceum indicates a role for the polyketide synthase stlB in stalk morphogenesis.</title>
        <authorList>
            <person name="Narita B."/>
            <person name="Kawabe Y."/>
            <person name="Kin K."/>
            <person name="Saito T."/>
            <person name="Gibbs R."/>
            <person name="Kuspa A."/>
            <person name="Muzny D."/>
            <person name="Queller D."/>
            <person name="Richards S."/>
            <person name="Strassman J."/>
            <person name="Sucgang R."/>
            <person name="Worley K."/>
            <person name="Schaap P."/>
        </authorList>
    </citation>
    <scope>NUCLEOTIDE SEQUENCE</scope>
    <source>
        <strain evidence="17">QSvi11</strain>
    </source>
</reference>
<sequence>MTSISSDISKEDPEQLFRVLEVIGQGSFGVVCTCINTVNNEIVAIKFLEMEAEENSSLKREITILKNTFNCPYIVKYHGCYLKENNLMIVMEYCDGGSILDIMQMCTLTLTENQIAAIMYQIVEGLVYLHSNKILHRDIKAGNVLVNKAGNAKLADFGVSAILVNTGFKQKTVVGSPYWMSPEVISPPKGSNGYDSKADIWSLGITAIEMAESKPPLFNLNPVKVIFVIPFRQAPTFEKPELWSKEFNDFVSICLNKEADKRPTAKDLLDHPFIRKGKENSSHIISELVSECIPVMQEYRKKRAQEEEEEEDTDDANSNNGTTISSSGVQKGTILKLNTITQKATIMTEDGQEKQGGTFIYNNTGSSKTTMNGSGTVVFSKSDMDDDEFDSGSVVFRGSLSEKFASHLKFRQQQQQDDDDDDDEDDDDEGEFDSGSVVYQKSPLEK</sequence>
<evidence type="ECO:0000259" key="16">
    <source>
        <dbReference type="PROSITE" id="PS50011"/>
    </source>
</evidence>
<keyword evidence="18" id="KW-1185">Reference proteome</keyword>
<evidence type="ECO:0000256" key="5">
    <source>
        <dbReference type="ARBA" id="ARBA00022679"/>
    </source>
</evidence>
<feature type="compositionally biased region" description="Acidic residues" evidence="15">
    <location>
        <begin position="416"/>
        <end position="432"/>
    </location>
</feature>
<keyword evidence="5" id="KW-0808">Transferase</keyword>
<evidence type="ECO:0000256" key="15">
    <source>
        <dbReference type="SAM" id="MobiDB-lite"/>
    </source>
</evidence>
<evidence type="ECO:0000256" key="8">
    <source>
        <dbReference type="ARBA" id="ARBA00022777"/>
    </source>
</evidence>